<dbReference type="PANTHER" id="PTHR11735:SF11">
    <property type="entry name" value="TRNA THREONYLCARBAMOYLADENOSINE BIOSYNTHESIS PROTEIN TSAB"/>
    <property type="match status" value="1"/>
</dbReference>
<dbReference type="EMBL" id="CP041690">
    <property type="protein sequence ID" value="QEE22584.1"/>
    <property type="molecule type" value="Genomic_DNA"/>
</dbReference>
<keyword evidence="2" id="KW-1185">Reference proteome</keyword>
<dbReference type="SUPFAM" id="SSF53067">
    <property type="entry name" value="Actin-like ATPase domain"/>
    <property type="match status" value="1"/>
</dbReference>
<sequence length="205" mass="21142">MSVSAPAILAIDTAAPRLQLALLAGEKLDVSVDEIAQGHAEILFDRIDALLARNGLAYGALTRIAVTTGPGSFTGLRIGLSAARGLGLALSIPVVGVPSLMAISLGTQCRPSAVLLDARRGEAYFQLFSGPAIPASEAAILPMDEARGRIPAGAEVIESPFVDIGALARLAATLEPAAYPPEAAYIRDADAKPQEKARVARVGRP</sequence>
<dbReference type="OrthoDB" id="9809995at2"/>
<dbReference type="PANTHER" id="PTHR11735">
    <property type="entry name" value="TRNA N6-ADENOSINE THREONYLCARBAMOYLTRANSFERASE"/>
    <property type="match status" value="1"/>
</dbReference>
<accession>A0A5B9DWM6</accession>
<dbReference type="Pfam" id="PF00814">
    <property type="entry name" value="TsaD"/>
    <property type="match status" value="1"/>
</dbReference>
<reference evidence="1 2" key="1">
    <citation type="journal article" date="2015" name="Int. J. Syst. Evol. Microbiol.">
        <title>Youhaiella tibetensis gen. nov., sp. nov., isolated from subsurface sediment.</title>
        <authorList>
            <person name="Wang Y.X."/>
            <person name="Huang F.Q."/>
            <person name="Nogi Y."/>
            <person name="Pang S.J."/>
            <person name="Wang P.K."/>
            <person name="Lv J."/>
        </authorList>
    </citation>
    <scope>NUCLEOTIDE SEQUENCE [LARGE SCALE GENOMIC DNA]</scope>
    <source>
        <strain evidence="2">fig4</strain>
    </source>
</reference>
<dbReference type="AlphaFoldDB" id="A0A5B9DWM6"/>
<dbReference type="GO" id="GO:0005829">
    <property type="term" value="C:cytosol"/>
    <property type="evidence" value="ECO:0007669"/>
    <property type="project" value="TreeGrafter"/>
</dbReference>
<organism evidence="1 2">
    <name type="scientific">Paradevosia tibetensis</name>
    <dbReference type="NCBI Taxonomy" id="1447062"/>
    <lineage>
        <taxon>Bacteria</taxon>
        <taxon>Pseudomonadati</taxon>
        <taxon>Pseudomonadota</taxon>
        <taxon>Alphaproteobacteria</taxon>
        <taxon>Hyphomicrobiales</taxon>
        <taxon>Devosiaceae</taxon>
        <taxon>Paradevosia</taxon>
    </lineage>
</organism>
<gene>
    <name evidence="1" type="primary">tsaB</name>
    <name evidence="1" type="ORF">FNA67_21530</name>
</gene>
<dbReference type="Gene3D" id="3.30.420.40">
    <property type="match status" value="1"/>
</dbReference>
<protein>
    <submittedName>
        <fullName evidence="1">tRNA (Adenosine(37)-N6)-threonylcarbamoyltransferase complex dimerization subunit type 1 TsaB</fullName>
    </submittedName>
</protein>
<dbReference type="Proteomes" id="UP000321062">
    <property type="component" value="Chromosome"/>
</dbReference>
<dbReference type="RefSeq" id="WP_049707098.1">
    <property type="nucleotide sequence ID" value="NZ_BMFM01000001.1"/>
</dbReference>
<dbReference type="InterPro" id="IPR043129">
    <property type="entry name" value="ATPase_NBD"/>
</dbReference>
<evidence type="ECO:0000313" key="2">
    <source>
        <dbReference type="Proteomes" id="UP000321062"/>
    </source>
</evidence>
<dbReference type="KEGG" id="yti:FNA67_21530"/>
<name>A0A5B9DWM6_9HYPH</name>
<dbReference type="InterPro" id="IPR000905">
    <property type="entry name" value="Gcp-like_dom"/>
</dbReference>
<evidence type="ECO:0000313" key="1">
    <source>
        <dbReference type="EMBL" id="QEE22584.1"/>
    </source>
</evidence>
<dbReference type="NCBIfam" id="TIGR03725">
    <property type="entry name" value="T6A_YeaZ"/>
    <property type="match status" value="1"/>
</dbReference>
<proteinExistence type="predicted"/>
<keyword evidence="1" id="KW-0808">Transferase</keyword>
<dbReference type="GO" id="GO:0002949">
    <property type="term" value="P:tRNA threonylcarbamoyladenosine modification"/>
    <property type="evidence" value="ECO:0007669"/>
    <property type="project" value="InterPro"/>
</dbReference>
<dbReference type="InterPro" id="IPR022496">
    <property type="entry name" value="T6A_TsaB"/>
</dbReference>
<dbReference type="GO" id="GO:0016740">
    <property type="term" value="F:transferase activity"/>
    <property type="evidence" value="ECO:0007669"/>
    <property type="project" value="UniProtKB-KW"/>
</dbReference>